<dbReference type="SMART" id="SM00409">
    <property type="entry name" value="IG"/>
    <property type="match status" value="2"/>
</dbReference>
<feature type="domain" description="Ig-like" evidence="1">
    <location>
        <begin position="1"/>
        <end position="81"/>
    </location>
</feature>
<dbReference type="GO" id="GO:0032589">
    <property type="term" value="C:neuron projection membrane"/>
    <property type="evidence" value="ECO:0007669"/>
    <property type="project" value="TreeGrafter"/>
</dbReference>
<proteinExistence type="predicted"/>
<protein>
    <recommendedName>
        <fullName evidence="1">Ig-like domain-containing protein</fullName>
    </recommendedName>
</protein>
<dbReference type="InterPro" id="IPR036179">
    <property type="entry name" value="Ig-like_dom_sf"/>
</dbReference>
<gene>
    <name evidence="2" type="ORF">GSLYS_00016637001</name>
</gene>
<dbReference type="AlphaFoldDB" id="A0AAV2I8R4"/>
<dbReference type="SMART" id="SM00408">
    <property type="entry name" value="IGc2"/>
    <property type="match status" value="2"/>
</dbReference>
<dbReference type="SUPFAM" id="SSF48726">
    <property type="entry name" value="Immunoglobulin"/>
    <property type="match status" value="2"/>
</dbReference>
<feature type="domain" description="Ig-like" evidence="1">
    <location>
        <begin position="111"/>
        <end position="200"/>
    </location>
</feature>
<dbReference type="Gene3D" id="2.60.40.10">
    <property type="entry name" value="Immunoglobulins"/>
    <property type="match status" value="2"/>
</dbReference>
<evidence type="ECO:0000313" key="3">
    <source>
        <dbReference type="Proteomes" id="UP001497497"/>
    </source>
</evidence>
<dbReference type="Pfam" id="PF13927">
    <property type="entry name" value="Ig_3"/>
    <property type="match status" value="1"/>
</dbReference>
<reference evidence="2 3" key="1">
    <citation type="submission" date="2024-04" db="EMBL/GenBank/DDBJ databases">
        <authorList>
            <consortium name="Genoscope - CEA"/>
            <person name="William W."/>
        </authorList>
    </citation>
    <scope>NUCLEOTIDE SEQUENCE [LARGE SCALE GENOMIC DNA]</scope>
</reference>
<dbReference type="PANTHER" id="PTHR23279:SF36">
    <property type="entry name" value="DEFECTIVE PROBOSCIS EXTENSION RESPONSE 9, ISOFORM A"/>
    <property type="match status" value="1"/>
</dbReference>
<dbReference type="Proteomes" id="UP001497497">
    <property type="component" value="Unassembled WGS sequence"/>
</dbReference>
<dbReference type="PROSITE" id="PS50835">
    <property type="entry name" value="IG_LIKE"/>
    <property type="match status" value="2"/>
</dbReference>
<name>A0AAV2I8R4_LYMST</name>
<dbReference type="InterPro" id="IPR007110">
    <property type="entry name" value="Ig-like_dom"/>
</dbReference>
<organism evidence="2 3">
    <name type="scientific">Lymnaea stagnalis</name>
    <name type="common">Great pond snail</name>
    <name type="synonym">Helix stagnalis</name>
    <dbReference type="NCBI Taxonomy" id="6523"/>
    <lineage>
        <taxon>Eukaryota</taxon>
        <taxon>Metazoa</taxon>
        <taxon>Spiralia</taxon>
        <taxon>Lophotrochozoa</taxon>
        <taxon>Mollusca</taxon>
        <taxon>Gastropoda</taxon>
        <taxon>Heterobranchia</taxon>
        <taxon>Euthyneura</taxon>
        <taxon>Panpulmonata</taxon>
        <taxon>Hygrophila</taxon>
        <taxon>Lymnaeoidea</taxon>
        <taxon>Lymnaeidae</taxon>
        <taxon>Lymnaea</taxon>
    </lineage>
</organism>
<dbReference type="EMBL" id="CAXITT010000525">
    <property type="protein sequence ID" value="CAL1543103.1"/>
    <property type="molecule type" value="Genomic_DNA"/>
</dbReference>
<dbReference type="InterPro" id="IPR003599">
    <property type="entry name" value="Ig_sub"/>
</dbReference>
<dbReference type="InterPro" id="IPR013783">
    <property type="entry name" value="Ig-like_fold"/>
</dbReference>
<sequence>MAVLPCSVHNLGERQVVWRRIKDDEFLTIGKLVWSKDHRILVQYSAKDNDVTAWDLIIRHVGFSDAGMYECSLTSAEKVIWHVELKVIDPVTTKPKSRVLKEVTQLPLVTPKMEAADQHRTPDKEEYITAGSPISLKCNFSLGNQSAPRAHLEWYKDGEILQSADRVLVTRYKMESDGNYYSELLIDKSQLADSGEYLCRRKSNDLWLVRIYVLPNTNITSSVVEDNHSQVSAAVNSIQKENGAASSTSFSNFYIVLIACYISIIQTFHVINSSSLLNLINFTPLNCLPFKDRLSIDPT</sequence>
<comment type="caution">
    <text evidence="2">The sequence shown here is derived from an EMBL/GenBank/DDBJ whole genome shotgun (WGS) entry which is preliminary data.</text>
</comment>
<accession>A0AAV2I8R4</accession>
<keyword evidence="3" id="KW-1185">Reference proteome</keyword>
<dbReference type="GO" id="GO:0050808">
    <property type="term" value="P:synapse organization"/>
    <property type="evidence" value="ECO:0007669"/>
    <property type="project" value="TreeGrafter"/>
</dbReference>
<evidence type="ECO:0000313" key="2">
    <source>
        <dbReference type="EMBL" id="CAL1543103.1"/>
    </source>
</evidence>
<dbReference type="PANTHER" id="PTHR23279">
    <property type="entry name" value="DEFECTIVE PROBOSCIS EXTENSION RESPONSE DPR -RELATED"/>
    <property type="match status" value="1"/>
</dbReference>
<dbReference type="InterPro" id="IPR003598">
    <property type="entry name" value="Ig_sub2"/>
</dbReference>
<dbReference type="InterPro" id="IPR037448">
    <property type="entry name" value="Zig-8"/>
</dbReference>
<evidence type="ECO:0000259" key="1">
    <source>
        <dbReference type="PROSITE" id="PS50835"/>
    </source>
</evidence>